<dbReference type="EMBL" id="AGNL01003745">
    <property type="protein sequence ID" value="EJK74369.1"/>
    <property type="molecule type" value="Genomic_DNA"/>
</dbReference>
<protein>
    <submittedName>
        <fullName evidence="2">Uncharacterized protein</fullName>
    </submittedName>
</protein>
<comment type="caution">
    <text evidence="2">The sequence shown here is derived from an EMBL/GenBank/DDBJ whole genome shotgun (WGS) entry which is preliminary data.</text>
</comment>
<feature type="region of interest" description="Disordered" evidence="1">
    <location>
        <begin position="184"/>
        <end position="213"/>
    </location>
</feature>
<proteinExistence type="predicted"/>
<dbReference type="AlphaFoldDB" id="K0TB57"/>
<keyword evidence="3" id="KW-1185">Reference proteome</keyword>
<evidence type="ECO:0000256" key="1">
    <source>
        <dbReference type="SAM" id="MobiDB-lite"/>
    </source>
</evidence>
<reference evidence="2 3" key="1">
    <citation type="journal article" date="2012" name="Genome Biol.">
        <title>Genome and low-iron response of an oceanic diatom adapted to chronic iron limitation.</title>
        <authorList>
            <person name="Lommer M."/>
            <person name="Specht M."/>
            <person name="Roy A.S."/>
            <person name="Kraemer L."/>
            <person name="Andreson R."/>
            <person name="Gutowska M.A."/>
            <person name="Wolf J."/>
            <person name="Bergner S.V."/>
            <person name="Schilhabel M.B."/>
            <person name="Klostermeier U.C."/>
            <person name="Beiko R.G."/>
            <person name="Rosenstiel P."/>
            <person name="Hippler M."/>
            <person name="Laroche J."/>
        </authorList>
    </citation>
    <scope>NUCLEOTIDE SEQUENCE [LARGE SCALE GENOMIC DNA]</scope>
    <source>
        <strain evidence="2 3">CCMP1005</strain>
    </source>
</reference>
<evidence type="ECO:0000313" key="3">
    <source>
        <dbReference type="Proteomes" id="UP000266841"/>
    </source>
</evidence>
<gene>
    <name evidence="2" type="ORF">THAOC_03957</name>
</gene>
<accession>K0TB57</accession>
<name>K0TB57_THAOC</name>
<sequence length="213" mass="24504">YGHIQNGEFKEELDDDFVEEVMQKLRDFVSDCERALCPVDRTTTGEVLPGGFYIGDAYSSEVLREEERFLGDLVIELPDGEPIPERSMRRFTLHVNMPEGMSHEMSRKAIATFLWEYPGKCLNREECIDQPAFVGQRRLYVTFYPDMTALLRLGKIRGGDMHWLGRGRFEAGVVPIAPESIHYPRVQPEDRGDPRNKDWLINTRASRPGPNEV</sequence>
<dbReference type="Proteomes" id="UP000266841">
    <property type="component" value="Unassembled WGS sequence"/>
</dbReference>
<feature type="non-terminal residue" evidence="2">
    <location>
        <position position="1"/>
    </location>
</feature>
<organism evidence="2 3">
    <name type="scientific">Thalassiosira oceanica</name>
    <name type="common">Marine diatom</name>
    <dbReference type="NCBI Taxonomy" id="159749"/>
    <lineage>
        <taxon>Eukaryota</taxon>
        <taxon>Sar</taxon>
        <taxon>Stramenopiles</taxon>
        <taxon>Ochrophyta</taxon>
        <taxon>Bacillariophyta</taxon>
        <taxon>Coscinodiscophyceae</taxon>
        <taxon>Thalassiosirophycidae</taxon>
        <taxon>Thalassiosirales</taxon>
        <taxon>Thalassiosiraceae</taxon>
        <taxon>Thalassiosira</taxon>
    </lineage>
</organism>
<evidence type="ECO:0000313" key="2">
    <source>
        <dbReference type="EMBL" id="EJK74369.1"/>
    </source>
</evidence>
<feature type="compositionally biased region" description="Basic and acidic residues" evidence="1">
    <location>
        <begin position="187"/>
        <end position="198"/>
    </location>
</feature>